<dbReference type="Pfam" id="PF15365">
    <property type="entry name" value="PNRC"/>
    <property type="match status" value="1"/>
</dbReference>
<feature type="compositionally biased region" description="Low complexity" evidence="1">
    <location>
        <begin position="170"/>
        <end position="179"/>
    </location>
</feature>
<feature type="compositionally biased region" description="Low complexity" evidence="1">
    <location>
        <begin position="109"/>
        <end position="131"/>
    </location>
</feature>
<dbReference type="InterPro" id="IPR028322">
    <property type="entry name" value="PNRC-like_rgn"/>
</dbReference>
<name>A0A8T0UPK2_PANVG</name>
<dbReference type="AlphaFoldDB" id="A0A8T0UPK2"/>
<feature type="compositionally biased region" description="Basic and acidic residues" evidence="1">
    <location>
        <begin position="180"/>
        <end position="192"/>
    </location>
</feature>
<organism evidence="2 3">
    <name type="scientific">Panicum virgatum</name>
    <name type="common">Blackwell switchgrass</name>
    <dbReference type="NCBI Taxonomy" id="38727"/>
    <lineage>
        <taxon>Eukaryota</taxon>
        <taxon>Viridiplantae</taxon>
        <taxon>Streptophyta</taxon>
        <taxon>Embryophyta</taxon>
        <taxon>Tracheophyta</taxon>
        <taxon>Spermatophyta</taxon>
        <taxon>Magnoliopsida</taxon>
        <taxon>Liliopsida</taxon>
        <taxon>Poales</taxon>
        <taxon>Poaceae</taxon>
        <taxon>PACMAD clade</taxon>
        <taxon>Panicoideae</taxon>
        <taxon>Panicodae</taxon>
        <taxon>Paniceae</taxon>
        <taxon>Panicinae</taxon>
        <taxon>Panicum</taxon>
        <taxon>Panicum sect. Hiantes</taxon>
    </lineage>
</organism>
<evidence type="ECO:0000256" key="1">
    <source>
        <dbReference type="SAM" id="MobiDB-lite"/>
    </source>
</evidence>
<sequence>MAIPVARVHLAMAHAALPGLLPTPPKCMSMMAMPSLLPTPPCAIILPSSSHRADAAERWDAHKIKPGGSPTSSSSSGGLRSLDLDGESISSSGRASSCERWDGNKKKNAAAAASSSASRTSSPGRSSSSSRADSEERWDAHKKPTSLTSSSSSARSNTKGRDSSKRRPSSSRASSTAARWDARKKPTARRTDELDDGEGSTGSNDMEHLGMTPPRPLPQRALYAGPGFVASPDPSMLPMPSLMIRVAKRCNTRGALLAMC</sequence>
<reference evidence="2" key="1">
    <citation type="submission" date="2020-05" db="EMBL/GenBank/DDBJ databases">
        <title>WGS assembly of Panicum virgatum.</title>
        <authorList>
            <person name="Lovell J.T."/>
            <person name="Jenkins J."/>
            <person name="Shu S."/>
            <person name="Juenger T.E."/>
            <person name="Schmutz J."/>
        </authorList>
    </citation>
    <scope>NUCLEOTIDE SEQUENCE</scope>
    <source>
        <strain evidence="2">AP13</strain>
    </source>
</reference>
<evidence type="ECO:0000313" key="3">
    <source>
        <dbReference type="Proteomes" id="UP000823388"/>
    </source>
</evidence>
<proteinExistence type="predicted"/>
<feature type="compositionally biased region" description="Low complexity" evidence="1">
    <location>
        <begin position="67"/>
        <end position="96"/>
    </location>
</feature>
<protein>
    <submittedName>
        <fullName evidence="2">Uncharacterized protein</fullName>
    </submittedName>
</protein>
<feature type="compositionally biased region" description="Low complexity" evidence="1">
    <location>
        <begin position="145"/>
        <end position="157"/>
    </location>
</feature>
<accession>A0A8T0UPK2</accession>
<gene>
    <name evidence="2" type="ORF">PVAP13_3KG032600</name>
</gene>
<comment type="caution">
    <text evidence="2">The sequence shown here is derived from an EMBL/GenBank/DDBJ whole genome shotgun (WGS) entry which is preliminary data.</text>
</comment>
<evidence type="ECO:0000313" key="2">
    <source>
        <dbReference type="EMBL" id="KAG2623056.1"/>
    </source>
</evidence>
<feature type="compositionally biased region" description="Basic and acidic residues" evidence="1">
    <location>
        <begin position="132"/>
        <end position="142"/>
    </location>
</feature>
<dbReference type="EMBL" id="CM029041">
    <property type="protein sequence ID" value="KAG2623056.1"/>
    <property type="molecule type" value="Genomic_DNA"/>
</dbReference>
<dbReference type="GO" id="GO:0016071">
    <property type="term" value="P:mRNA metabolic process"/>
    <property type="evidence" value="ECO:0007669"/>
    <property type="project" value="UniProtKB-ARBA"/>
</dbReference>
<keyword evidence="3" id="KW-1185">Reference proteome</keyword>
<dbReference type="PANTHER" id="PTHR35361:SF1">
    <property type="entry name" value="OS08G0443700 PROTEIN"/>
    <property type="match status" value="1"/>
</dbReference>
<dbReference type="PANTHER" id="PTHR35361">
    <property type="entry name" value="OS08G0443700 PROTEIN"/>
    <property type="match status" value="1"/>
</dbReference>
<feature type="region of interest" description="Disordered" evidence="1">
    <location>
        <begin position="61"/>
        <end position="219"/>
    </location>
</feature>
<dbReference type="Proteomes" id="UP000823388">
    <property type="component" value="Chromosome 3K"/>
</dbReference>